<dbReference type="GO" id="GO:0043565">
    <property type="term" value="F:sequence-specific DNA binding"/>
    <property type="evidence" value="ECO:0007669"/>
    <property type="project" value="InterPro"/>
</dbReference>
<dbReference type="InterPro" id="IPR018060">
    <property type="entry name" value="HTH_AraC"/>
</dbReference>
<name>A0AAN4W1S7_9BACT</name>
<dbReference type="PROSITE" id="PS01124">
    <property type="entry name" value="HTH_ARAC_FAMILY_2"/>
    <property type="match status" value="1"/>
</dbReference>
<keyword evidence="1" id="KW-0805">Transcription regulation</keyword>
<dbReference type="InterPro" id="IPR009057">
    <property type="entry name" value="Homeodomain-like_sf"/>
</dbReference>
<dbReference type="PANTHER" id="PTHR47893:SF1">
    <property type="entry name" value="REGULATORY PROTEIN PCHR"/>
    <property type="match status" value="1"/>
</dbReference>
<sequence length="322" mass="37142">MKTVSYQPCRLKEAAEFLQQTFGGSVNGNIWEKEDVGSFRFFEFDKLEISKASMFIDEDVRLEREHKENMEYYPIYFSLDGKGLWQEAEEQRAISEGGAVFLSNQPCFVEYQKGTWVNHINLRIHRDLLLEILGPGHPISFKIEHGQPVTIYKALSDEINVVLQDLFSEWGNSLGPYHAKARAYELFVMIVKLLNMEESIEAKKDSENTVHLSADKMEVVMKARDLLVQNYLNPPSQVELSRHCGVSETLLRKMFKQVFNISMYQYVKDYRLNLAKEMLEKTNWPINVVGNRIGYVHMGQFSAAMKKKFGFGPKEIKAGMAV</sequence>
<evidence type="ECO:0000313" key="4">
    <source>
        <dbReference type="EMBL" id="GJM63033.1"/>
    </source>
</evidence>
<reference evidence="4 5" key="1">
    <citation type="submission" date="2021-12" db="EMBL/GenBank/DDBJ databases">
        <title>Genome sequencing of bacteria with rrn-lacking chromosome and rrn-plasmid.</title>
        <authorList>
            <person name="Anda M."/>
            <person name="Iwasaki W."/>
        </authorList>
    </citation>
    <scope>NUCLEOTIDE SEQUENCE [LARGE SCALE GENOMIC DNA]</scope>
    <source>
        <strain evidence="4 5">NBRC 15940</strain>
    </source>
</reference>
<evidence type="ECO:0000259" key="3">
    <source>
        <dbReference type="PROSITE" id="PS01124"/>
    </source>
</evidence>
<dbReference type="GO" id="GO:0003700">
    <property type="term" value="F:DNA-binding transcription factor activity"/>
    <property type="evidence" value="ECO:0007669"/>
    <property type="project" value="InterPro"/>
</dbReference>
<dbReference type="SUPFAM" id="SSF46689">
    <property type="entry name" value="Homeodomain-like"/>
    <property type="match status" value="2"/>
</dbReference>
<dbReference type="AlphaFoldDB" id="A0AAN4W1S7"/>
<dbReference type="InterPro" id="IPR053142">
    <property type="entry name" value="PchR_regulatory_protein"/>
</dbReference>
<accession>A0AAN4W1S7</accession>
<comment type="caution">
    <text evidence="4">The sequence shown here is derived from an EMBL/GenBank/DDBJ whole genome shotgun (WGS) entry which is preliminary data.</text>
</comment>
<dbReference type="Gene3D" id="1.10.10.60">
    <property type="entry name" value="Homeodomain-like"/>
    <property type="match status" value="1"/>
</dbReference>
<feature type="domain" description="HTH araC/xylS-type" evidence="3">
    <location>
        <begin position="221"/>
        <end position="319"/>
    </location>
</feature>
<proteinExistence type="predicted"/>
<dbReference type="RefSeq" id="WP_338238248.1">
    <property type="nucleotide sequence ID" value="NZ_BQKE01000002.1"/>
</dbReference>
<gene>
    <name evidence="4" type="ORF">PEDI_35850</name>
</gene>
<keyword evidence="2" id="KW-0804">Transcription</keyword>
<dbReference type="EMBL" id="BQKE01000002">
    <property type="protein sequence ID" value="GJM63033.1"/>
    <property type="molecule type" value="Genomic_DNA"/>
</dbReference>
<protein>
    <recommendedName>
        <fullName evidence="3">HTH araC/xylS-type domain-containing protein</fullName>
    </recommendedName>
</protein>
<keyword evidence="5" id="KW-1185">Reference proteome</keyword>
<evidence type="ECO:0000256" key="1">
    <source>
        <dbReference type="ARBA" id="ARBA00023015"/>
    </source>
</evidence>
<organism evidence="4 5">
    <name type="scientific">Persicobacter diffluens</name>
    <dbReference type="NCBI Taxonomy" id="981"/>
    <lineage>
        <taxon>Bacteria</taxon>
        <taxon>Pseudomonadati</taxon>
        <taxon>Bacteroidota</taxon>
        <taxon>Cytophagia</taxon>
        <taxon>Cytophagales</taxon>
        <taxon>Persicobacteraceae</taxon>
        <taxon>Persicobacter</taxon>
    </lineage>
</organism>
<dbReference type="Proteomes" id="UP001310022">
    <property type="component" value="Unassembled WGS sequence"/>
</dbReference>
<dbReference type="SMART" id="SM00342">
    <property type="entry name" value="HTH_ARAC"/>
    <property type="match status" value="1"/>
</dbReference>
<evidence type="ECO:0000313" key="5">
    <source>
        <dbReference type="Proteomes" id="UP001310022"/>
    </source>
</evidence>
<dbReference type="Pfam" id="PF12833">
    <property type="entry name" value="HTH_18"/>
    <property type="match status" value="1"/>
</dbReference>
<evidence type="ECO:0000256" key="2">
    <source>
        <dbReference type="ARBA" id="ARBA00023163"/>
    </source>
</evidence>
<dbReference type="PANTHER" id="PTHR47893">
    <property type="entry name" value="REGULATORY PROTEIN PCHR"/>
    <property type="match status" value="1"/>
</dbReference>